<dbReference type="Pfam" id="PF12833">
    <property type="entry name" value="HTH_18"/>
    <property type="match status" value="1"/>
</dbReference>
<dbReference type="Pfam" id="PF06719">
    <property type="entry name" value="AraC_N"/>
    <property type="match status" value="1"/>
</dbReference>
<dbReference type="InterPro" id="IPR018062">
    <property type="entry name" value="HTH_AraC-typ_CS"/>
</dbReference>
<protein>
    <submittedName>
        <fullName evidence="6">AraC family transcriptional regulator</fullName>
    </submittedName>
</protein>
<feature type="domain" description="HTH araC/xylS-type" evidence="5">
    <location>
        <begin position="190"/>
        <end position="288"/>
    </location>
</feature>
<name>A0ABP7KLR0_9ACTN</name>
<sequence>MEPLQELRTLILEHVGDDGRRATIADGVSIAVVDEPTPPVVAAMPGPTLAIVAQGTMRTVLNGEPYEYGAGTYVIASHDWPSTSQVVQADPDNPLAIFIMVLRPQAIASLLLETTDTPAPPAHRELAISDATPKLLDPVVRLLRAARCPDEMRVLGPSYQREILWRLLTGDQGALARQIGRADNGLAHISRAIGWIRDHYHEPLSVAALARLCGMSPSSFHRHFRAATSATPLQFQKTIRLQTARTLLWTRSGSVADIAHRVGYESTSQFNREYRKKFGTSPGRDTPGHRLPGQA</sequence>
<keyword evidence="7" id="KW-1185">Reference proteome</keyword>
<evidence type="ECO:0000313" key="7">
    <source>
        <dbReference type="Proteomes" id="UP001501563"/>
    </source>
</evidence>
<evidence type="ECO:0000256" key="2">
    <source>
        <dbReference type="ARBA" id="ARBA00023125"/>
    </source>
</evidence>
<dbReference type="PROSITE" id="PS00041">
    <property type="entry name" value="HTH_ARAC_FAMILY_1"/>
    <property type="match status" value="1"/>
</dbReference>
<dbReference type="PANTHER" id="PTHR43436:SF1">
    <property type="entry name" value="TRANSCRIPTIONAL REGULATORY PROTEIN"/>
    <property type="match status" value="1"/>
</dbReference>
<dbReference type="EMBL" id="BAAAZA010000015">
    <property type="protein sequence ID" value="GAA3878917.1"/>
    <property type="molecule type" value="Genomic_DNA"/>
</dbReference>
<dbReference type="PANTHER" id="PTHR43436">
    <property type="entry name" value="ARAC-FAMILY TRANSCRIPTIONAL REGULATOR"/>
    <property type="match status" value="1"/>
</dbReference>
<reference evidence="7" key="1">
    <citation type="journal article" date="2019" name="Int. J. Syst. Evol. Microbiol.">
        <title>The Global Catalogue of Microorganisms (GCM) 10K type strain sequencing project: providing services to taxonomists for standard genome sequencing and annotation.</title>
        <authorList>
            <consortium name="The Broad Institute Genomics Platform"/>
            <consortium name="The Broad Institute Genome Sequencing Center for Infectious Disease"/>
            <person name="Wu L."/>
            <person name="Ma J."/>
        </authorList>
    </citation>
    <scope>NUCLEOTIDE SEQUENCE [LARGE SCALE GENOMIC DNA]</scope>
    <source>
        <strain evidence="7">JCM 16578</strain>
    </source>
</reference>
<evidence type="ECO:0000259" key="5">
    <source>
        <dbReference type="PROSITE" id="PS01124"/>
    </source>
</evidence>
<comment type="caution">
    <text evidence="6">The sequence shown here is derived from an EMBL/GenBank/DDBJ whole genome shotgun (WGS) entry which is preliminary data.</text>
</comment>
<dbReference type="InterPro" id="IPR009594">
    <property type="entry name" value="Tscrpt_reg_HTH_AraC_N"/>
</dbReference>
<dbReference type="Proteomes" id="UP001501563">
    <property type="component" value="Unassembled WGS sequence"/>
</dbReference>
<organism evidence="6 7">
    <name type="scientific">Streptomyces lannensis</name>
    <dbReference type="NCBI Taxonomy" id="766498"/>
    <lineage>
        <taxon>Bacteria</taxon>
        <taxon>Bacillati</taxon>
        <taxon>Actinomycetota</taxon>
        <taxon>Actinomycetes</taxon>
        <taxon>Kitasatosporales</taxon>
        <taxon>Streptomycetaceae</taxon>
        <taxon>Streptomyces</taxon>
    </lineage>
</organism>
<accession>A0ABP7KLR0</accession>
<dbReference type="SUPFAM" id="SSF46689">
    <property type="entry name" value="Homeodomain-like"/>
    <property type="match status" value="2"/>
</dbReference>
<evidence type="ECO:0000256" key="1">
    <source>
        <dbReference type="ARBA" id="ARBA00023015"/>
    </source>
</evidence>
<evidence type="ECO:0000313" key="6">
    <source>
        <dbReference type="EMBL" id="GAA3878917.1"/>
    </source>
</evidence>
<proteinExistence type="predicted"/>
<dbReference type="InterPro" id="IPR020449">
    <property type="entry name" value="Tscrpt_reg_AraC-type_HTH"/>
</dbReference>
<dbReference type="InterPro" id="IPR009057">
    <property type="entry name" value="Homeodomain-like_sf"/>
</dbReference>
<keyword evidence="3" id="KW-0804">Transcription</keyword>
<dbReference type="PRINTS" id="PR00032">
    <property type="entry name" value="HTHARAC"/>
</dbReference>
<evidence type="ECO:0000256" key="4">
    <source>
        <dbReference type="SAM" id="MobiDB-lite"/>
    </source>
</evidence>
<dbReference type="RefSeq" id="WP_345551395.1">
    <property type="nucleotide sequence ID" value="NZ_BAAAZA010000015.1"/>
</dbReference>
<evidence type="ECO:0000256" key="3">
    <source>
        <dbReference type="ARBA" id="ARBA00023163"/>
    </source>
</evidence>
<dbReference type="InterPro" id="IPR018060">
    <property type="entry name" value="HTH_AraC"/>
</dbReference>
<dbReference type="PROSITE" id="PS01124">
    <property type="entry name" value="HTH_ARAC_FAMILY_2"/>
    <property type="match status" value="1"/>
</dbReference>
<keyword evidence="2" id="KW-0238">DNA-binding</keyword>
<dbReference type="SMART" id="SM00342">
    <property type="entry name" value="HTH_ARAC"/>
    <property type="match status" value="1"/>
</dbReference>
<keyword evidence="1" id="KW-0805">Transcription regulation</keyword>
<feature type="region of interest" description="Disordered" evidence="4">
    <location>
        <begin position="276"/>
        <end position="295"/>
    </location>
</feature>
<dbReference type="Gene3D" id="1.10.10.60">
    <property type="entry name" value="Homeodomain-like"/>
    <property type="match status" value="2"/>
</dbReference>
<gene>
    <name evidence="6" type="ORF">GCM10022207_51850</name>
</gene>